<dbReference type="HOGENOM" id="CLU_976290_0_0_10"/>
<sequence length="285" mass="33301">MFNQEVIYTHLKKEEWDELVKIFYYKQDLISNDPLLKQSLSVTLEAIIIKVKEGNGQDNFVEALESFFQIKEKLGLTEEQEVLFVEAIVKSKKDNLPAAYNYAQYYPTNKVCQEVVLLYKKDMPQEVSHSQGHSIGVTENEVPIEYPNLSKPLFNSVQEVDFFLALKRVFDTYQVYPNVALSSIIDFESISPKLEGNEKSFFLKATVDFVVFEPFRNYFPICFFEIDSIYHDTDRQQVKDKMKDRIFSLAGLKLMRIRKVNNNINEEGFEQLLREIRKQLAGNLN</sequence>
<name>L0FS33_ECHVK</name>
<dbReference type="EMBL" id="CP003346">
    <property type="protein sequence ID" value="AGA76749.1"/>
    <property type="molecule type" value="Genomic_DNA"/>
</dbReference>
<dbReference type="RefSeq" id="WP_015264316.1">
    <property type="nucleotide sequence ID" value="NC_019904.1"/>
</dbReference>
<dbReference type="OrthoDB" id="933869at2"/>
<reference evidence="3" key="1">
    <citation type="submission" date="2012-02" db="EMBL/GenBank/DDBJ databases">
        <title>The complete genome of Echinicola vietnamensis DSM 17526.</title>
        <authorList>
            <person name="Lucas S."/>
            <person name="Copeland A."/>
            <person name="Lapidus A."/>
            <person name="Glavina del Rio T."/>
            <person name="Dalin E."/>
            <person name="Tice H."/>
            <person name="Bruce D."/>
            <person name="Goodwin L."/>
            <person name="Pitluck S."/>
            <person name="Peters L."/>
            <person name="Ovchinnikova G."/>
            <person name="Teshima H."/>
            <person name="Kyrpides N."/>
            <person name="Mavromatis K."/>
            <person name="Ivanova N."/>
            <person name="Brettin T."/>
            <person name="Detter J.C."/>
            <person name="Han C."/>
            <person name="Larimer F."/>
            <person name="Land M."/>
            <person name="Hauser L."/>
            <person name="Markowitz V."/>
            <person name="Cheng J.-F."/>
            <person name="Hugenholtz P."/>
            <person name="Woyke T."/>
            <person name="Wu D."/>
            <person name="Brambilla E."/>
            <person name="Klenk H.-P."/>
            <person name="Eisen J.A."/>
        </authorList>
    </citation>
    <scope>NUCLEOTIDE SEQUENCE [LARGE SCALE GENOMIC DNA]</scope>
    <source>
        <strain evidence="3">DSM 17526 / LMG 23754 / KMM 6221</strain>
    </source>
</reference>
<dbReference type="AlphaFoldDB" id="L0FS33"/>
<dbReference type="eggNOG" id="ENOG5032QUB">
    <property type="taxonomic scope" value="Bacteria"/>
</dbReference>
<evidence type="ECO:0000259" key="1">
    <source>
        <dbReference type="Pfam" id="PF10881"/>
    </source>
</evidence>
<dbReference type="PATRIC" id="fig|926556.3.peg.463"/>
<dbReference type="KEGG" id="evi:Echvi_0464"/>
<evidence type="ECO:0000313" key="3">
    <source>
        <dbReference type="Proteomes" id="UP000010796"/>
    </source>
</evidence>
<dbReference type="Pfam" id="PF10881">
    <property type="entry name" value="DUF2726"/>
    <property type="match status" value="1"/>
</dbReference>
<accession>L0FS33</accession>
<proteinExistence type="predicted"/>
<gene>
    <name evidence="2" type="ordered locus">Echvi_0464</name>
</gene>
<dbReference type="Proteomes" id="UP000010796">
    <property type="component" value="Chromosome"/>
</dbReference>
<protein>
    <recommendedName>
        <fullName evidence="1">DUF2726 domain-containing protein</fullName>
    </recommendedName>
</protein>
<keyword evidence="3" id="KW-1185">Reference proteome</keyword>
<organism evidence="2 3">
    <name type="scientific">Echinicola vietnamensis (strain DSM 17526 / LMG 23754 / KMM 6221)</name>
    <dbReference type="NCBI Taxonomy" id="926556"/>
    <lineage>
        <taxon>Bacteria</taxon>
        <taxon>Pseudomonadati</taxon>
        <taxon>Bacteroidota</taxon>
        <taxon>Cytophagia</taxon>
        <taxon>Cytophagales</taxon>
        <taxon>Cyclobacteriaceae</taxon>
        <taxon>Echinicola</taxon>
    </lineage>
</organism>
<evidence type="ECO:0000313" key="2">
    <source>
        <dbReference type="EMBL" id="AGA76749.1"/>
    </source>
</evidence>
<feature type="domain" description="DUF2726" evidence="1">
    <location>
        <begin position="152"/>
        <end position="267"/>
    </location>
</feature>
<dbReference type="InterPro" id="IPR024402">
    <property type="entry name" value="DUF2726"/>
</dbReference>